<evidence type="ECO:0000256" key="1">
    <source>
        <dbReference type="ARBA" id="ARBA00022723"/>
    </source>
</evidence>
<dbReference type="InterPro" id="IPR050329">
    <property type="entry name" value="GLI_C2H2-zinc-finger"/>
</dbReference>
<feature type="region of interest" description="Disordered" evidence="8">
    <location>
        <begin position="281"/>
        <end position="300"/>
    </location>
</feature>
<evidence type="ECO:0000256" key="2">
    <source>
        <dbReference type="ARBA" id="ARBA00022737"/>
    </source>
</evidence>
<dbReference type="GO" id="GO:0000978">
    <property type="term" value="F:RNA polymerase II cis-regulatory region sequence-specific DNA binding"/>
    <property type="evidence" value="ECO:0007669"/>
    <property type="project" value="TreeGrafter"/>
</dbReference>
<evidence type="ECO:0000313" key="10">
    <source>
        <dbReference type="EMBL" id="KAB7494227.1"/>
    </source>
</evidence>
<comment type="caution">
    <text evidence="10">The sequence shown here is derived from an EMBL/GenBank/DDBJ whole genome shotgun (WGS) entry which is preliminary data.</text>
</comment>
<dbReference type="OrthoDB" id="7788172at2759"/>
<keyword evidence="5" id="KW-0805">Transcription regulation</keyword>
<protein>
    <submittedName>
        <fullName evidence="10">Zinc finger protein 64-like protein</fullName>
    </submittedName>
</protein>
<dbReference type="FunFam" id="3.30.160.60:FF:000032">
    <property type="entry name" value="Krueppel-like factor 4"/>
    <property type="match status" value="1"/>
</dbReference>
<accession>A0A5N5SJS0</accession>
<evidence type="ECO:0000256" key="3">
    <source>
        <dbReference type="ARBA" id="ARBA00022771"/>
    </source>
</evidence>
<keyword evidence="3 7" id="KW-0863">Zinc-finger</keyword>
<dbReference type="Gene3D" id="3.30.160.60">
    <property type="entry name" value="Classic Zinc Finger"/>
    <property type="match status" value="3"/>
</dbReference>
<feature type="domain" description="C2H2-type" evidence="9">
    <location>
        <begin position="435"/>
        <end position="464"/>
    </location>
</feature>
<feature type="domain" description="C2H2-type" evidence="9">
    <location>
        <begin position="525"/>
        <end position="552"/>
    </location>
</feature>
<keyword evidence="11" id="KW-1185">Reference proteome</keyword>
<proteinExistence type="predicted"/>
<dbReference type="GO" id="GO:0008270">
    <property type="term" value="F:zinc ion binding"/>
    <property type="evidence" value="ECO:0007669"/>
    <property type="project" value="UniProtKB-KW"/>
</dbReference>
<evidence type="ECO:0000259" key="9">
    <source>
        <dbReference type="PROSITE" id="PS50157"/>
    </source>
</evidence>
<dbReference type="GO" id="GO:0005634">
    <property type="term" value="C:nucleus"/>
    <property type="evidence" value="ECO:0007669"/>
    <property type="project" value="UniProtKB-ARBA"/>
</dbReference>
<gene>
    <name evidence="10" type="ORF">Anas_07312</name>
</gene>
<dbReference type="GO" id="GO:0000981">
    <property type="term" value="F:DNA-binding transcription factor activity, RNA polymerase II-specific"/>
    <property type="evidence" value="ECO:0007669"/>
    <property type="project" value="TreeGrafter"/>
</dbReference>
<evidence type="ECO:0000256" key="8">
    <source>
        <dbReference type="SAM" id="MobiDB-lite"/>
    </source>
</evidence>
<evidence type="ECO:0000313" key="11">
    <source>
        <dbReference type="Proteomes" id="UP000326759"/>
    </source>
</evidence>
<dbReference type="PROSITE" id="PS50157">
    <property type="entry name" value="ZINC_FINGER_C2H2_2"/>
    <property type="match status" value="4"/>
</dbReference>
<reference evidence="10 11" key="1">
    <citation type="journal article" date="2019" name="PLoS Biol.">
        <title>Sex chromosomes control vertical transmission of feminizing Wolbachia symbionts in an isopod.</title>
        <authorList>
            <person name="Becking T."/>
            <person name="Chebbi M.A."/>
            <person name="Giraud I."/>
            <person name="Moumen B."/>
            <person name="Laverre T."/>
            <person name="Caubet Y."/>
            <person name="Peccoud J."/>
            <person name="Gilbert C."/>
            <person name="Cordaux R."/>
        </authorList>
    </citation>
    <scope>NUCLEOTIDE SEQUENCE [LARGE SCALE GENOMIC DNA]</scope>
    <source>
        <strain evidence="10">ANa2</strain>
        <tissue evidence="10">Whole body excluding digestive tract and cuticle</tissue>
    </source>
</reference>
<dbReference type="AlphaFoldDB" id="A0A5N5SJS0"/>
<feature type="domain" description="C2H2-type" evidence="9">
    <location>
        <begin position="378"/>
        <end position="407"/>
    </location>
</feature>
<dbReference type="EMBL" id="SEYY01024307">
    <property type="protein sequence ID" value="KAB7494227.1"/>
    <property type="molecule type" value="Genomic_DNA"/>
</dbReference>
<feature type="domain" description="C2H2-type" evidence="9">
    <location>
        <begin position="407"/>
        <end position="434"/>
    </location>
</feature>
<dbReference type="GO" id="GO:0045944">
    <property type="term" value="P:positive regulation of transcription by RNA polymerase II"/>
    <property type="evidence" value="ECO:0007669"/>
    <property type="project" value="UniProtKB-ARBA"/>
</dbReference>
<evidence type="ECO:0000256" key="4">
    <source>
        <dbReference type="ARBA" id="ARBA00022833"/>
    </source>
</evidence>
<organism evidence="10 11">
    <name type="scientific">Armadillidium nasatum</name>
    <dbReference type="NCBI Taxonomy" id="96803"/>
    <lineage>
        <taxon>Eukaryota</taxon>
        <taxon>Metazoa</taxon>
        <taxon>Ecdysozoa</taxon>
        <taxon>Arthropoda</taxon>
        <taxon>Crustacea</taxon>
        <taxon>Multicrustacea</taxon>
        <taxon>Malacostraca</taxon>
        <taxon>Eumalacostraca</taxon>
        <taxon>Peracarida</taxon>
        <taxon>Isopoda</taxon>
        <taxon>Oniscidea</taxon>
        <taxon>Crinocheta</taxon>
        <taxon>Armadillidiidae</taxon>
        <taxon>Armadillidium</taxon>
    </lineage>
</organism>
<keyword evidence="4" id="KW-0862">Zinc</keyword>
<feature type="compositionally biased region" description="Polar residues" evidence="8">
    <location>
        <begin position="640"/>
        <end position="651"/>
    </location>
</feature>
<feature type="compositionally biased region" description="Low complexity" evidence="8">
    <location>
        <begin position="287"/>
        <end position="300"/>
    </location>
</feature>
<dbReference type="PANTHER" id="PTHR19818:SF139">
    <property type="entry name" value="PAIR-RULE PROTEIN ODD-PAIRED"/>
    <property type="match status" value="1"/>
</dbReference>
<dbReference type="SUPFAM" id="SSF57667">
    <property type="entry name" value="beta-beta-alpha zinc fingers"/>
    <property type="match status" value="1"/>
</dbReference>
<feature type="region of interest" description="Disordered" evidence="8">
    <location>
        <begin position="545"/>
        <end position="567"/>
    </location>
</feature>
<name>A0A5N5SJS0_9CRUS</name>
<sequence>MAPVNTSLTAIAGHRIQLHNFRLSSTAFKFDLKPILKIKWLIYLDNIIQILVFTTLLGLLKDNTGGDVLICGTCCTQFSDLKLFIDHKQSCGNASLISNNSDVCNYISPSTGQQTSHFGSQQIVIPMQGHASIVSLPVGMPHVILQASSGLSQMYRIVLEPIKCQIYFNLLIHIMLLLQIKLSQQRKSKIFRPYLKKITLGEENLTVETDTLPLSNSSITRLTPVNPVDTTWSANKMEPSSVTFNSVVPEHEDEKSYKNLPSPSLHTEEEVATFLATQLVSQTNAPSQNSKSKASSSMSKHNLSIGETSFTHQSAEYIDVNEKIETPLPEKVDAINLKNEECSVKVGIRNEVQDGDQDQPALQFFEKKSTTARGRKQLVCSYRNCSFTTIHKTDMIRHSRKHTGTTKLCQFCSYGAKDGSHLSVHLRFHTGDAPFHCQVDGCSATFKTSSDLKRHGKLHTGERPFKCFECDYASSLKVNHQYIDSKDHNTKFPRKMEQTEGLLPFKNHRLPKVRRTSKPIFPKNFVCIECGSDFVREDSYRSHIRQHEQKQKENEKVSRGKADEASVKGKMKSVYTLNYAIQNTTEGLQGGTGHESFPYMITIDGIPSVFPSPPPNPKDEDGQPLQNSIPEDSVVHNGFLTPTVNPSSRKS</sequence>
<keyword evidence="1" id="KW-0479">Metal-binding</keyword>
<keyword evidence="2" id="KW-0677">Repeat</keyword>
<dbReference type="InterPro" id="IPR036236">
    <property type="entry name" value="Znf_C2H2_sf"/>
</dbReference>
<evidence type="ECO:0000256" key="7">
    <source>
        <dbReference type="PROSITE-ProRule" id="PRU00042"/>
    </source>
</evidence>
<feature type="region of interest" description="Disordered" evidence="8">
    <location>
        <begin position="604"/>
        <end position="651"/>
    </location>
</feature>
<dbReference type="SMART" id="SM00355">
    <property type="entry name" value="ZnF_C2H2"/>
    <property type="match status" value="4"/>
</dbReference>
<keyword evidence="6" id="KW-0804">Transcription</keyword>
<dbReference type="PROSITE" id="PS00028">
    <property type="entry name" value="ZINC_FINGER_C2H2_1"/>
    <property type="match status" value="2"/>
</dbReference>
<dbReference type="Proteomes" id="UP000326759">
    <property type="component" value="Unassembled WGS sequence"/>
</dbReference>
<evidence type="ECO:0000256" key="6">
    <source>
        <dbReference type="ARBA" id="ARBA00023163"/>
    </source>
</evidence>
<dbReference type="InterPro" id="IPR013087">
    <property type="entry name" value="Znf_C2H2_type"/>
</dbReference>
<evidence type="ECO:0000256" key="5">
    <source>
        <dbReference type="ARBA" id="ARBA00023015"/>
    </source>
</evidence>
<dbReference type="PANTHER" id="PTHR19818">
    <property type="entry name" value="ZINC FINGER PROTEIN ZIC AND GLI"/>
    <property type="match status" value="1"/>
</dbReference>